<name>A0A137PB16_CONC2</name>
<dbReference type="SMART" id="SM00233">
    <property type="entry name" value="PH"/>
    <property type="match status" value="1"/>
</dbReference>
<dbReference type="STRING" id="796925.A0A137PB16"/>
<gene>
    <name evidence="2" type="ORF">CONCODRAFT_138439</name>
</gene>
<dbReference type="Proteomes" id="UP000070444">
    <property type="component" value="Unassembled WGS sequence"/>
</dbReference>
<feature type="domain" description="PH" evidence="1">
    <location>
        <begin position="48"/>
        <end position="166"/>
    </location>
</feature>
<evidence type="ECO:0000313" key="3">
    <source>
        <dbReference type="Proteomes" id="UP000070444"/>
    </source>
</evidence>
<proteinExistence type="predicted"/>
<accession>A0A137PB16</accession>
<keyword evidence="3" id="KW-1185">Reference proteome</keyword>
<dbReference type="EMBL" id="KQ964458">
    <property type="protein sequence ID" value="KXN72189.1"/>
    <property type="molecule type" value="Genomic_DNA"/>
</dbReference>
<dbReference type="Pfam" id="PF00169">
    <property type="entry name" value="PH"/>
    <property type="match status" value="1"/>
</dbReference>
<dbReference type="PROSITE" id="PS50003">
    <property type="entry name" value="PH_DOMAIN"/>
    <property type="match status" value="1"/>
</dbReference>
<evidence type="ECO:0000259" key="1">
    <source>
        <dbReference type="PROSITE" id="PS50003"/>
    </source>
</evidence>
<dbReference type="OrthoDB" id="5563754at2759"/>
<dbReference type="SUPFAM" id="SSF50729">
    <property type="entry name" value="PH domain-like"/>
    <property type="match status" value="1"/>
</dbReference>
<dbReference type="Gene3D" id="2.30.29.30">
    <property type="entry name" value="Pleckstrin-homology domain (PH domain)/Phosphotyrosine-binding domain (PTB)"/>
    <property type="match status" value="1"/>
</dbReference>
<evidence type="ECO:0000313" key="2">
    <source>
        <dbReference type="EMBL" id="KXN72189.1"/>
    </source>
</evidence>
<dbReference type="AlphaFoldDB" id="A0A137PB16"/>
<dbReference type="InterPro" id="IPR011993">
    <property type="entry name" value="PH-like_dom_sf"/>
</dbReference>
<protein>
    <recommendedName>
        <fullName evidence="1">PH domain-containing protein</fullName>
    </recommendedName>
</protein>
<sequence>MSSDEDLPLPNNSLNSHLQALSNADVSTHEIEDMNQGVEALLAPYQNKVYMSGFLQMQNLLLPDGLPYQTNQWSKWYVELVGSILQFYPVSSPDDCEGAKLDLVKKQEPNPMFLADASVSILKVSPDNDHPYVFDLNTQGANKFLLSCLTEDELSIWCLAIRLSNWEYTRIMEYFTALWFDLPQYKPFLDNDYSSQVSHPSAFVRKSGSDDWARLNYQPQQERTKVPAHPKRILLTPSSSKNTSDNIQGYEIQSLDHIYLVYPEPEVDDQPSHLVTLIKLEGDITDLSTQRKLPFILIDADSVETKSN</sequence>
<dbReference type="InterPro" id="IPR001849">
    <property type="entry name" value="PH_domain"/>
</dbReference>
<reference evidence="2 3" key="1">
    <citation type="journal article" date="2015" name="Genome Biol. Evol.">
        <title>Phylogenomic analyses indicate that early fungi evolved digesting cell walls of algal ancestors of land plants.</title>
        <authorList>
            <person name="Chang Y."/>
            <person name="Wang S."/>
            <person name="Sekimoto S."/>
            <person name="Aerts A.L."/>
            <person name="Choi C."/>
            <person name="Clum A."/>
            <person name="LaButti K.M."/>
            <person name="Lindquist E.A."/>
            <person name="Yee Ngan C."/>
            <person name="Ohm R.A."/>
            <person name="Salamov A.A."/>
            <person name="Grigoriev I.V."/>
            <person name="Spatafora J.W."/>
            <person name="Berbee M.L."/>
        </authorList>
    </citation>
    <scope>NUCLEOTIDE SEQUENCE [LARGE SCALE GENOMIC DNA]</scope>
    <source>
        <strain evidence="2 3">NRRL 28638</strain>
    </source>
</reference>
<organism evidence="2 3">
    <name type="scientific">Conidiobolus coronatus (strain ATCC 28846 / CBS 209.66 / NRRL 28638)</name>
    <name type="common">Delacroixia coronata</name>
    <dbReference type="NCBI Taxonomy" id="796925"/>
    <lineage>
        <taxon>Eukaryota</taxon>
        <taxon>Fungi</taxon>
        <taxon>Fungi incertae sedis</taxon>
        <taxon>Zoopagomycota</taxon>
        <taxon>Entomophthoromycotina</taxon>
        <taxon>Entomophthoromycetes</taxon>
        <taxon>Entomophthorales</taxon>
        <taxon>Ancylistaceae</taxon>
        <taxon>Conidiobolus</taxon>
    </lineage>
</organism>